<comment type="caution">
    <text evidence="3">The sequence shown here is derived from an EMBL/GenBank/DDBJ whole genome shotgun (WGS) entry which is preliminary data.</text>
</comment>
<evidence type="ECO:0000313" key="3">
    <source>
        <dbReference type="EMBL" id="OAV60226.1"/>
    </source>
</evidence>
<organism evidence="3 4">
    <name type="scientific">Enteractinococcus helveticum</name>
    <dbReference type="NCBI Taxonomy" id="1837282"/>
    <lineage>
        <taxon>Bacteria</taxon>
        <taxon>Bacillati</taxon>
        <taxon>Actinomycetota</taxon>
        <taxon>Actinomycetes</taxon>
        <taxon>Micrococcales</taxon>
        <taxon>Micrococcaceae</taxon>
    </lineage>
</organism>
<proteinExistence type="predicted"/>
<evidence type="ECO:0000256" key="2">
    <source>
        <dbReference type="SAM" id="Phobius"/>
    </source>
</evidence>
<dbReference type="STRING" id="1837282.A6F49_12640"/>
<evidence type="ECO:0008006" key="5">
    <source>
        <dbReference type="Google" id="ProtNLM"/>
    </source>
</evidence>
<dbReference type="EMBL" id="LXEY01000020">
    <property type="protein sequence ID" value="OAV60226.1"/>
    <property type="molecule type" value="Genomic_DNA"/>
</dbReference>
<evidence type="ECO:0000313" key="4">
    <source>
        <dbReference type="Proteomes" id="UP000078292"/>
    </source>
</evidence>
<reference evidence="3 4" key="1">
    <citation type="submission" date="2016-04" db="EMBL/GenBank/DDBJ databases">
        <title>First whole genome shotgun sequence of the bacterium Enteractinococcus sp. strain UASWS1574.</title>
        <authorList>
            <person name="Crovadore J."/>
            <person name="Chablais R."/>
            <person name="Lefort F."/>
        </authorList>
    </citation>
    <scope>NUCLEOTIDE SEQUENCE [LARGE SCALE GENOMIC DNA]</scope>
    <source>
        <strain evidence="3 4">UASWS1574</strain>
    </source>
</reference>
<accession>A0A1B7LY49</accession>
<feature type="transmembrane region" description="Helical" evidence="2">
    <location>
        <begin position="48"/>
        <end position="66"/>
    </location>
</feature>
<feature type="region of interest" description="Disordered" evidence="1">
    <location>
        <begin position="14"/>
        <end position="42"/>
    </location>
</feature>
<dbReference type="InterPro" id="IPR025339">
    <property type="entry name" value="DUF4245"/>
</dbReference>
<keyword evidence="2" id="KW-0812">Transmembrane</keyword>
<keyword evidence="4" id="KW-1185">Reference proteome</keyword>
<protein>
    <recommendedName>
        <fullName evidence="5">DUF4245 domain-containing protein</fullName>
    </recommendedName>
</protein>
<evidence type="ECO:0000256" key="1">
    <source>
        <dbReference type="SAM" id="MobiDB-lite"/>
    </source>
</evidence>
<dbReference type="AlphaFoldDB" id="A0A1B7LY49"/>
<dbReference type="Pfam" id="PF14030">
    <property type="entry name" value="DUF4245"/>
    <property type="match status" value="1"/>
</dbReference>
<keyword evidence="2" id="KW-1133">Transmembrane helix</keyword>
<sequence>MCCCKGKNITTNHDRLDTTEVEPRPDEPAPKPKLTKSQSERMSQTAKAMTYSVLATLAIVLAFMALNPQSNNEFDPGVDVAAAQSEVANVAAFTPVTINAPDIWRANYARWNSGALDEVPAWNVGFLTEDEEFFGVSQTANATDGWVRDKIKPAGDSTMVTIANHDVERWIGRDEHIYLVAEFDQPAATNDDRPADSIEPTDTMTLIISGSMEEETLHQLAAELINQYR</sequence>
<gene>
    <name evidence="3" type="ORF">A6F49_12640</name>
</gene>
<feature type="compositionally biased region" description="Basic and acidic residues" evidence="1">
    <location>
        <begin position="14"/>
        <end position="30"/>
    </location>
</feature>
<keyword evidence="2" id="KW-0472">Membrane</keyword>
<dbReference type="Proteomes" id="UP000078292">
    <property type="component" value="Unassembled WGS sequence"/>
</dbReference>
<name>A0A1B7LY49_9MICC</name>